<keyword evidence="1" id="KW-0812">Transmembrane</keyword>
<protein>
    <submittedName>
        <fullName evidence="3">Alpha/beta fold hydrolase</fullName>
    </submittedName>
</protein>
<dbReference type="InterPro" id="IPR029058">
    <property type="entry name" value="AB_hydrolase_fold"/>
</dbReference>
<gene>
    <name evidence="3" type="ORF">ICC18_28515</name>
</gene>
<dbReference type="Gene3D" id="3.40.50.1820">
    <property type="entry name" value="alpha/beta hydrolase"/>
    <property type="match status" value="1"/>
</dbReference>
<dbReference type="RefSeq" id="WP_188177777.1">
    <property type="nucleotide sequence ID" value="NZ_JACVVD010000014.1"/>
</dbReference>
<organism evidence="3 4">
    <name type="scientific">Paenibacillus sedimenti</name>
    <dbReference type="NCBI Taxonomy" id="2770274"/>
    <lineage>
        <taxon>Bacteria</taxon>
        <taxon>Bacillati</taxon>
        <taxon>Bacillota</taxon>
        <taxon>Bacilli</taxon>
        <taxon>Bacillales</taxon>
        <taxon>Paenibacillaceae</taxon>
        <taxon>Paenibacillus</taxon>
    </lineage>
</organism>
<name>A0A926KVM7_9BACL</name>
<dbReference type="PANTHER" id="PTHR43194">
    <property type="entry name" value="HYDROLASE ALPHA/BETA FOLD FAMILY"/>
    <property type="match status" value="1"/>
</dbReference>
<reference evidence="3" key="1">
    <citation type="submission" date="2020-09" db="EMBL/GenBank/DDBJ databases">
        <title>Draft Genome Sequence of Paenibacillus sp. WST5.</title>
        <authorList>
            <person name="Bao Z."/>
        </authorList>
    </citation>
    <scope>NUCLEOTIDE SEQUENCE</scope>
    <source>
        <strain evidence="3">WST5</strain>
    </source>
</reference>
<sequence>MLTLISVIVVLLLLCLLLPFILIMLKPKSKPFNEKVLAALPKFKQDYSTLSERSSYATRDGSRLDYRYYPADSRTVVILLHGISIDGQYLHGLAELLSRNDIAQVYTPDLRGYGKAPARRGDCDYIGQLDDDLADLIEIIKEQQPDAKIVLGGHSAGGGTVIRFAGSQYGQLIQAYLLLAPAVSPNAPINYTEEESTRMVTVNLPRIIGLTILNFLGIKRFNHLKVLSINKLAESSDGFETLALSYRLTTSRMPGLKYQDYLRALKQPTLLLIGEDDEEFKANAYEPLFRQYNKADIRILPKGLSHDTMLLDPHTFNAVKQWIYKI</sequence>
<keyword evidence="1" id="KW-1133">Transmembrane helix</keyword>
<dbReference type="EMBL" id="JACVVD010000014">
    <property type="protein sequence ID" value="MBD0384001.1"/>
    <property type="molecule type" value="Genomic_DNA"/>
</dbReference>
<keyword evidence="1" id="KW-0472">Membrane</keyword>
<keyword evidence="3" id="KW-0378">Hydrolase</keyword>
<dbReference type="PANTHER" id="PTHR43194:SF2">
    <property type="entry name" value="PEROXISOMAL MEMBRANE PROTEIN LPX1"/>
    <property type="match status" value="1"/>
</dbReference>
<dbReference type="Pfam" id="PF12146">
    <property type="entry name" value="Hydrolase_4"/>
    <property type="match status" value="1"/>
</dbReference>
<evidence type="ECO:0000256" key="1">
    <source>
        <dbReference type="SAM" id="Phobius"/>
    </source>
</evidence>
<keyword evidence="4" id="KW-1185">Reference proteome</keyword>
<accession>A0A926KVM7</accession>
<evidence type="ECO:0000313" key="4">
    <source>
        <dbReference type="Proteomes" id="UP000650466"/>
    </source>
</evidence>
<feature type="domain" description="Serine aminopeptidase S33" evidence="2">
    <location>
        <begin position="73"/>
        <end position="309"/>
    </location>
</feature>
<dbReference type="InterPro" id="IPR050228">
    <property type="entry name" value="Carboxylesterase_BioH"/>
</dbReference>
<evidence type="ECO:0000313" key="3">
    <source>
        <dbReference type="EMBL" id="MBD0384001.1"/>
    </source>
</evidence>
<proteinExistence type="predicted"/>
<evidence type="ECO:0000259" key="2">
    <source>
        <dbReference type="Pfam" id="PF12146"/>
    </source>
</evidence>
<dbReference type="AlphaFoldDB" id="A0A926KVM7"/>
<dbReference type="InterPro" id="IPR022742">
    <property type="entry name" value="Hydrolase_4"/>
</dbReference>
<dbReference type="SUPFAM" id="SSF53474">
    <property type="entry name" value="alpha/beta-Hydrolases"/>
    <property type="match status" value="1"/>
</dbReference>
<feature type="transmembrane region" description="Helical" evidence="1">
    <location>
        <begin position="6"/>
        <end position="25"/>
    </location>
</feature>
<comment type="caution">
    <text evidence="3">The sequence shown here is derived from an EMBL/GenBank/DDBJ whole genome shotgun (WGS) entry which is preliminary data.</text>
</comment>
<dbReference type="Proteomes" id="UP000650466">
    <property type="component" value="Unassembled WGS sequence"/>
</dbReference>
<dbReference type="GO" id="GO:0016787">
    <property type="term" value="F:hydrolase activity"/>
    <property type="evidence" value="ECO:0007669"/>
    <property type="project" value="UniProtKB-KW"/>
</dbReference>